<gene>
    <name evidence="1" type="ORF">RUMGNA_00908</name>
</gene>
<proteinExistence type="predicted"/>
<dbReference type="Proteomes" id="UP000004410">
    <property type="component" value="Unassembled WGS sequence"/>
</dbReference>
<dbReference type="eggNOG" id="ENOG5033693">
    <property type="taxonomic scope" value="Bacteria"/>
</dbReference>
<organism evidence="1 2">
    <name type="scientific">Mediterraneibacter gnavus (strain ATCC 29149 / DSM 114966 / JCM 6515 / VPI C7-9)</name>
    <name type="common">Ruminococcus gnavus</name>
    <dbReference type="NCBI Taxonomy" id="411470"/>
    <lineage>
        <taxon>Bacteria</taxon>
        <taxon>Bacillati</taxon>
        <taxon>Bacillota</taxon>
        <taxon>Clostridia</taxon>
        <taxon>Lachnospirales</taxon>
        <taxon>Lachnospiraceae</taxon>
        <taxon>Mediterraneibacter</taxon>
    </lineage>
</organism>
<comment type="caution">
    <text evidence="1">The sequence shown here is derived from an EMBL/GenBank/DDBJ whole genome shotgun (WGS) entry which is preliminary data.</text>
</comment>
<dbReference type="EMBL" id="AAYG02000008">
    <property type="protein sequence ID" value="EDN78746.1"/>
    <property type="molecule type" value="Genomic_DNA"/>
</dbReference>
<dbReference type="PaxDb" id="411470-RUMGNA_00908"/>
<dbReference type="Pfam" id="PF21983">
    <property type="entry name" value="NikA-like"/>
    <property type="match status" value="1"/>
</dbReference>
<dbReference type="AlphaFoldDB" id="A7B033"/>
<accession>A7B033</accession>
<reference evidence="1 2" key="2">
    <citation type="submission" date="2007-06" db="EMBL/GenBank/DDBJ databases">
        <title>Draft genome sequence of Ruminococcus gnavus (ATCC 29149).</title>
        <authorList>
            <person name="Sudarsanam P."/>
            <person name="Ley R."/>
            <person name="Guruge J."/>
            <person name="Turnbaugh P.J."/>
            <person name="Mahowald M."/>
            <person name="Liep D."/>
            <person name="Gordon J."/>
        </authorList>
    </citation>
    <scope>NUCLEOTIDE SEQUENCE [LARGE SCALE GENOMIC DNA]</scope>
    <source>
        <strain evidence="1 2">ATCC 29149</strain>
    </source>
</reference>
<sequence>MADSIYGKTNEERSQEFMRKRNYTVTIRMNKAEYDLLQNKVKESGQTQQAVVIHAIAGLKIASAEEVEELKKLNLMLAEMLSQLRGVATNINQIARKMNAGGFIPREDILHYLNQNIRNYRKESEKIWQSIRQLISGQILMEQ</sequence>
<evidence type="ECO:0000313" key="1">
    <source>
        <dbReference type="EMBL" id="EDN78746.1"/>
    </source>
</evidence>
<reference evidence="1 2" key="1">
    <citation type="submission" date="2007-04" db="EMBL/GenBank/DDBJ databases">
        <authorList>
            <person name="Fulton L."/>
            <person name="Clifton S."/>
            <person name="Fulton B."/>
            <person name="Xu J."/>
            <person name="Minx P."/>
            <person name="Pepin K.H."/>
            <person name="Johnson M."/>
            <person name="Thiruvilangam P."/>
            <person name="Bhonagiri V."/>
            <person name="Nash W.E."/>
            <person name="Mardis E.R."/>
            <person name="Wilson R.K."/>
        </authorList>
    </citation>
    <scope>NUCLEOTIDE SEQUENCE [LARGE SCALE GENOMIC DNA]</scope>
    <source>
        <strain evidence="1 2">ATCC 29149</strain>
    </source>
</reference>
<dbReference type="InterPro" id="IPR053842">
    <property type="entry name" value="NikA-like"/>
</dbReference>
<name>A7B033_MEDG7</name>
<evidence type="ECO:0000313" key="2">
    <source>
        <dbReference type="Proteomes" id="UP000004410"/>
    </source>
</evidence>
<protein>
    <submittedName>
        <fullName evidence="1">Bacterial mobilization protein MobC</fullName>
    </submittedName>
</protein>